<dbReference type="Proteomes" id="UP000308181">
    <property type="component" value="Unassembled WGS sequence"/>
</dbReference>
<evidence type="ECO:0000313" key="2">
    <source>
        <dbReference type="EMBL" id="TKC00126.1"/>
    </source>
</evidence>
<accession>A0A4U1C2T9</accession>
<dbReference type="PANTHER" id="PTHR39419:SF1">
    <property type="entry name" value="SLL0814 PROTEIN"/>
    <property type="match status" value="1"/>
</dbReference>
<name>A0A4U1C2T9_9SPHI</name>
<keyword evidence="1" id="KW-1133">Transmembrane helix</keyword>
<keyword evidence="3" id="KW-1185">Reference proteome</keyword>
<protein>
    <submittedName>
        <fullName evidence="2">Carotenoid biosynthesis protein</fullName>
    </submittedName>
</protein>
<feature type="transmembrane region" description="Helical" evidence="1">
    <location>
        <begin position="33"/>
        <end position="51"/>
    </location>
</feature>
<keyword evidence="1" id="KW-0812">Transmembrane</keyword>
<dbReference type="RefSeq" id="WP_136824326.1">
    <property type="nucleotide sequence ID" value="NZ_SWBP01000001.1"/>
</dbReference>
<dbReference type="EMBL" id="SWBP01000001">
    <property type="protein sequence ID" value="TKC00126.1"/>
    <property type="molecule type" value="Genomic_DNA"/>
</dbReference>
<proteinExistence type="predicted"/>
<keyword evidence="1" id="KW-0472">Membrane</keyword>
<feature type="transmembrane region" description="Helical" evidence="1">
    <location>
        <begin position="101"/>
        <end position="120"/>
    </location>
</feature>
<feature type="transmembrane region" description="Helical" evidence="1">
    <location>
        <begin position="163"/>
        <end position="183"/>
    </location>
</feature>
<gene>
    <name evidence="2" type="ORF">FA046_00125</name>
</gene>
<dbReference type="AlphaFoldDB" id="A0A4U1C2T9"/>
<feature type="transmembrane region" description="Helical" evidence="1">
    <location>
        <begin position="132"/>
        <end position="151"/>
    </location>
</feature>
<feature type="transmembrane region" description="Helical" evidence="1">
    <location>
        <begin position="63"/>
        <end position="89"/>
    </location>
</feature>
<feature type="transmembrane region" description="Helical" evidence="1">
    <location>
        <begin position="12"/>
        <end position="27"/>
    </location>
</feature>
<feature type="transmembrane region" description="Helical" evidence="1">
    <location>
        <begin position="195"/>
        <end position="212"/>
    </location>
</feature>
<comment type="caution">
    <text evidence="2">The sequence shown here is derived from an EMBL/GenBank/DDBJ whole genome shotgun (WGS) entry which is preliminary data.</text>
</comment>
<dbReference type="InterPro" id="IPR007354">
    <property type="entry name" value="CruF-like"/>
</dbReference>
<evidence type="ECO:0000256" key="1">
    <source>
        <dbReference type="SAM" id="Phobius"/>
    </source>
</evidence>
<organism evidence="2 3">
    <name type="scientific">Pedobacter cryophilus</name>
    <dbReference type="NCBI Taxonomy" id="2571271"/>
    <lineage>
        <taxon>Bacteria</taxon>
        <taxon>Pseudomonadati</taxon>
        <taxon>Bacteroidota</taxon>
        <taxon>Sphingobacteriia</taxon>
        <taxon>Sphingobacteriales</taxon>
        <taxon>Sphingobacteriaceae</taxon>
        <taxon>Pedobacter</taxon>
    </lineage>
</organism>
<evidence type="ECO:0000313" key="3">
    <source>
        <dbReference type="Proteomes" id="UP000308181"/>
    </source>
</evidence>
<dbReference type="OrthoDB" id="9811293at2"/>
<dbReference type="Pfam" id="PF04240">
    <property type="entry name" value="Caroten_synth"/>
    <property type="match status" value="1"/>
</dbReference>
<dbReference type="PANTHER" id="PTHR39419">
    <property type="entry name" value="SLL0814 PROTEIN"/>
    <property type="match status" value="1"/>
</dbReference>
<reference evidence="2 3" key="1">
    <citation type="submission" date="2019-04" db="EMBL/GenBank/DDBJ databases">
        <title>Pedobacter sp. AR-3-17 sp. nov., isolated from Arctic soil.</title>
        <authorList>
            <person name="Dahal R.H."/>
            <person name="Kim D.-U."/>
        </authorList>
    </citation>
    <scope>NUCLEOTIDE SEQUENCE [LARGE SCALE GENOMIC DNA]</scope>
    <source>
        <strain evidence="2 3">AR-3-17</strain>
    </source>
</reference>
<sequence>MRYLDKSGLSKIFIIIFHLVGLIGFLLPNYHDFFLSFVPFHLLLMAGILIANQKEYNKNFWMCTVAIILAGITVEIIGVATGAIFGNYTYGQTLGFKVADVPLLIGVNWFIIVFCVGAVLKKYFKHQRNLKSLIGAFILVMMDVLIEPVAIKFDYWSWQDSIIPLQNFVAWYIVSFFFLRAYYEIDFRKTNKVAGVLLISQTLFFIILNLTVV</sequence>